<sequence>MSGVNLRDKEDVFSAKGLMFRFVGTKPILQTELWETLDALEFLEMVCIGERQAGDWIVP</sequence>
<organism evidence="1">
    <name type="scientific">Arion vulgaris</name>
    <dbReference type="NCBI Taxonomy" id="1028688"/>
    <lineage>
        <taxon>Eukaryota</taxon>
        <taxon>Metazoa</taxon>
        <taxon>Spiralia</taxon>
        <taxon>Lophotrochozoa</taxon>
        <taxon>Mollusca</taxon>
        <taxon>Gastropoda</taxon>
        <taxon>Heterobranchia</taxon>
        <taxon>Euthyneura</taxon>
        <taxon>Panpulmonata</taxon>
        <taxon>Eupulmonata</taxon>
        <taxon>Stylommatophora</taxon>
        <taxon>Helicina</taxon>
        <taxon>Arionoidea</taxon>
        <taxon>Arionidae</taxon>
        <taxon>Arion</taxon>
    </lineage>
</organism>
<accession>A0A0B6ZN31</accession>
<reference evidence="1" key="1">
    <citation type="submission" date="2014-12" db="EMBL/GenBank/DDBJ databases">
        <title>Insight into the proteome of Arion vulgaris.</title>
        <authorList>
            <person name="Aradska J."/>
            <person name="Bulat T."/>
            <person name="Smidak R."/>
            <person name="Sarate P."/>
            <person name="Gangsoo J."/>
            <person name="Sialana F."/>
            <person name="Bilban M."/>
            <person name="Lubec G."/>
        </authorList>
    </citation>
    <scope>NUCLEOTIDE SEQUENCE</scope>
    <source>
        <tissue evidence="1">Skin</tissue>
    </source>
</reference>
<dbReference type="AlphaFoldDB" id="A0A0B6ZN31"/>
<name>A0A0B6ZN31_9EUPU</name>
<protein>
    <submittedName>
        <fullName evidence="1">Uncharacterized protein</fullName>
    </submittedName>
</protein>
<dbReference type="EMBL" id="HACG01022260">
    <property type="protein sequence ID" value="CEK69125.1"/>
    <property type="molecule type" value="Transcribed_RNA"/>
</dbReference>
<evidence type="ECO:0000313" key="1">
    <source>
        <dbReference type="EMBL" id="CEK69125.1"/>
    </source>
</evidence>
<gene>
    <name evidence="1" type="primary">ORF69021</name>
</gene>
<proteinExistence type="predicted"/>